<evidence type="ECO:0000313" key="3">
    <source>
        <dbReference type="EMBL" id="NVN30419.1"/>
    </source>
</evidence>
<evidence type="ECO:0000256" key="1">
    <source>
        <dbReference type="SAM" id="SignalP"/>
    </source>
</evidence>
<dbReference type="InterPro" id="IPR015943">
    <property type="entry name" value="WD40/YVTN_repeat-like_dom_sf"/>
</dbReference>
<dbReference type="PANTHER" id="PTHR47197">
    <property type="entry name" value="PROTEIN NIRF"/>
    <property type="match status" value="1"/>
</dbReference>
<dbReference type="InterPro" id="IPR011048">
    <property type="entry name" value="Haem_d1_sf"/>
</dbReference>
<name>A0A839UW92_9PROT</name>
<evidence type="ECO:0000313" key="2">
    <source>
        <dbReference type="EMBL" id="MBB3172935.1"/>
    </source>
</evidence>
<keyword evidence="4" id="KW-1185">Reference proteome</keyword>
<dbReference type="EMBL" id="JACHXV010000002">
    <property type="protein sequence ID" value="MBB3172935.1"/>
    <property type="molecule type" value="Genomic_DNA"/>
</dbReference>
<dbReference type="SUPFAM" id="SSF51004">
    <property type="entry name" value="C-terminal (heme d1) domain of cytochrome cd1-nitrite reductase"/>
    <property type="match status" value="2"/>
</dbReference>
<dbReference type="PROSITE" id="PS51257">
    <property type="entry name" value="PROKAR_LIPOPROTEIN"/>
    <property type="match status" value="1"/>
</dbReference>
<proteinExistence type="predicted"/>
<organism evidence="2 4">
    <name type="scientific">Endobacter medicaginis</name>
    <dbReference type="NCBI Taxonomy" id="1181271"/>
    <lineage>
        <taxon>Bacteria</taxon>
        <taxon>Pseudomonadati</taxon>
        <taxon>Pseudomonadota</taxon>
        <taxon>Alphaproteobacteria</taxon>
        <taxon>Acetobacterales</taxon>
        <taxon>Acetobacteraceae</taxon>
        <taxon>Endobacter</taxon>
    </lineage>
</organism>
<comment type="caution">
    <text evidence="2">The sequence shown here is derived from an EMBL/GenBank/DDBJ whole genome shotgun (WGS) entry which is preliminary data.</text>
</comment>
<sequence>MKYISALGVLARSLRASLLGGLAVLGCGNALAAPAAGTIYIPVDDENSVYVFNTNTGALTTKIGVGTHPIVLKALPDGSKVYVDNFGLLPWQVSVINTATNTVSKTISMMGDPYASFELSKDGRYLYVPTNANVVQVIDTTTDSIVRTIPTAMGPMAVQVSPDGSKLYVFNTSNGLEVYNTATGQRLSAITVSGMVPAWSAISPDGIYVYSLNFTTSNITKIDTRTMTIADTITLPAGSWPLSGTLTPDGRKMWVADIGTYDVTVIDMTTDKIVRKMPTTNAPAFVGLSPDGTKAYLSDLGPVSALPPALRFFIYDFFYVLPPGLTGHVTTYDTSTFQQVGNVLSTGTGPVAGVYF</sequence>
<dbReference type="InterPro" id="IPR051200">
    <property type="entry name" value="Host-pathogen_enzymatic-act"/>
</dbReference>
<dbReference type="EMBL" id="JABXXQ010000149">
    <property type="protein sequence ID" value="NVN30419.1"/>
    <property type="molecule type" value="Genomic_DNA"/>
</dbReference>
<gene>
    <name evidence="2" type="ORF">FHR90_000749</name>
    <name evidence="3" type="ORF">HUK83_08735</name>
</gene>
<reference evidence="2 4" key="2">
    <citation type="submission" date="2020-08" db="EMBL/GenBank/DDBJ databases">
        <title>Genomic Encyclopedia of Type Strains, Phase III (KMG-III): the genomes of soil and plant-associated and newly described type strains.</title>
        <authorList>
            <person name="Whitman W."/>
        </authorList>
    </citation>
    <scope>NUCLEOTIDE SEQUENCE [LARGE SCALE GENOMIC DNA]</scope>
    <source>
        <strain evidence="2 4">CECT 8088</strain>
    </source>
</reference>
<dbReference type="Proteomes" id="UP000557688">
    <property type="component" value="Unassembled WGS sequence"/>
</dbReference>
<dbReference type="AlphaFoldDB" id="A0A839UW92"/>
<keyword evidence="1" id="KW-0732">Signal</keyword>
<dbReference type="RefSeq" id="WP_176623939.1">
    <property type="nucleotide sequence ID" value="NZ_JABXXQ010000149.1"/>
</dbReference>
<accession>A0A839UW92</accession>
<feature type="chain" id="PRO_5036240741" evidence="1">
    <location>
        <begin position="33"/>
        <end position="356"/>
    </location>
</feature>
<protein>
    <submittedName>
        <fullName evidence="2">YVTN family beta-propeller protein</fullName>
    </submittedName>
</protein>
<feature type="signal peptide" evidence="1">
    <location>
        <begin position="1"/>
        <end position="32"/>
    </location>
</feature>
<dbReference type="Proteomes" id="UP000565205">
    <property type="component" value="Unassembled WGS sequence"/>
</dbReference>
<evidence type="ECO:0000313" key="4">
    <source>
        <dbReference type="Proteomes" id="UP000557688"/>
    </source>
</evidence>
<dbReference type="Gene3D" id="2.130.10.10">
    <property type="entry name" value="YVTN repeat-like/Quinoprotein amine dehydrogenase"/>
    <property type="match status" value="2"/>
</dbReference>
<evidence type="ECO:0000313" key="5">
    <source>
        <dbReference type="Proteomes" id="UP000565205"/>
    </source>
</evidence>
<dbReference type="PANTHER" id="PTHR47197:SF3">
    <property type="entry name" value="DIHYDRO-HEME D1 DEHYDROGENASE"/>
    <property type="match status" value="1"/>
</dbReference>
<reference evidence="3 5" key="1">
    <citation type="submission" date="2020-06" db="EMBL/GenBank/DDBJ databases">
        <title>Description of novel acetic acid bacteria.</title>
        <authorList>
            <person name="Sombolestani A."/>
        </authorList>
    </citation>
    <scope>NUCLEOTIDE SEQUENCE [LARGE SCALE GENOMIC DNA]</scope>
    <source>
        <strain evidence="3 5">LMG 26838</strain>
    </source>
</reference>